<evidence type="ECO:0000313" key="1">
    <source>
        <dbReference type="EMBL" id="ETO15900.1"/>
    </source>
</evidence>
<proteinExistence type="predicted"/>
<evidence type="ECO:0000313" key="2">
    <source>
        <dbReference type="Proteomes" id="UP000023152"/>
    </source>
</evidence>
<dbReference type="Proteomes" id="UP000023152">
    <property type="component" value="Unassembled WGS sequence"/>
</dbReference>
<organism evidence="1 2">
    <name type="scientific">Reticulomyxa filosa</name>
    <dbReference type="NCBI Taxonomy" id="46433"/>
    <lineage>
        <taxon>Eukaryota</taxon>
        <taxon>Sar</taxon>
        <taxon>Rhizaria</taxon>
        <taxon>Retaria</taxon>
        <taxon>Foraminifera</taxon>
        <taxon>Monothalamids</taxon>
        <taxon>Reticulomyxidae</taxon>
        <taxon>Reticulomyxa</taxon>
    </lineage>
</organism>
<keyword evidence="2" id="KW-1185">Reference proteome</keyword>
<sequence>MLIPTYTNISCQYNRNGDNYWNSKNMEKCLSVVYDVACLGPQKLSEPWQQYNPVLLDDHFQWFIAHDLCACPRTIKGDKIFQPLVNVKEKICGAILISNSHGRICLFGTPYGLFYNKTKTDSDRSSPACILSGCVLHLWRQDDWILRFFLILFICNQSNFFSLLYFSVSSKLYQITITDDGKQNGSIEADISCTLITDWFGGVKSFRYPQTVIGCYYEPKEGTLYAGACNQNDATVYWFTSNRDKTTNGQLRTSISYDNTQNRPKFMYADVDRRRFVIIGTQFTETIPFLENVNQCQNKIFRTKDILPQVGYNCQLFLYSYHQACLVVLAKLGSSVKYPYEMLVFTNDSLNFN</sequence>
<protein>
    <submittedName>
        <fullName evidence="1">Uncharacterized protein</fullName>
    </submittedName>
</protein>
<gene>
    <name evidence="1" type="ORF">RFI_21463</name>
</gene>
<name>X6MS58_RETFI</name>
<comment type="caution">
    <text evidence="1">The sequence shown here is derived from an EMBL/GenBank/DDBJ whole genome shotgun (WGS) entry which is preliminary data.</text>
</comment>
<accession>X6MS58</accession>
<dbReference type="AlphaFoldDB" id="X6MS58"/>
<reference evidence="1 2" key="1">
    <citation type="journal article" date="2013" name="Curr. Biol.">
        <title>The Genome of the Foraminiferan Reticulomyxa filosa.</title>
        <authorList>
            <person name="Glockner G."/>
            <person name="Hulsmann N."/>
            <person name="Schleicher M."/>
            <person name="Noegel A.A."/>
            <person name="Eichinger L."/>
            <person name="Gallinger C."/>
            <person name="Pawlowski J."/>
            <person name="Sierra R."/>
            <person name="Euteneuer U."/>
            <person name="Pillet L."/>
            <person name="Moustafa A."/>
            <person name="Platzer M."/>
            <person name="Groth M."/>
            <person name="Szafranski K."/>
            <person name="Schliwa M."/>
        </authorList>
    </citation>
    <scope>NUCLEOTIDE SEQUENCE [LARGE SCALE GENOMIC DNA]</scope>
</reference>
<dbReference type="EMBL" id="ASPP01018710">
    <property type="protein sequence ID" value="ETO15900.1"/>
    <property type="molecule type" value="Genomic_DNA"/>
</dbReference>